<name>A0A9P8CPC0_9HYPO</name>
<dbReference type="SMART" id="SM00066">
    <property type="entry name" value="GAL4"/>
    <property type="match status" value="1"/>
</dbReference>
<dbReference type="PANTHER" id="PTHR47424">
    <property type="entry name" value="REGULATORY PROTEIN GAL4"/>
    <property type="match status" value="1"/>
</dbReference>
<dbReference type="GO" id="GO:0008270">
    <property type="term" value="F:zinc ion binding"/>
    <property type="evidence" value="ECO:0007669"/>
    <property type="project" value="InterPro"/>
</dbReference>
<evidence type="ECO:0000256" key="4">
    <source>
        <dbReference type="ARBA" id="ARBA00023242"/>
    </source>
</evidence>
<dbReference type="AlphaFoldDB" id="A0A9P8CPC0"/>
<dbReference type="InterPro" id="IPR001138">
    <property type="entry name" value="Zn2Cys6_DnaBD"/>
</dbReference>
<dbReference type="Pfam" id="PF04082">
    <property type="entry name" value="Fungal_trans"/>
    <property type="match status" value="1"/>
</dbReference>
<feature type="region of interest" description="Disordered" evidence="5">
    <location>
        <begin position="1"/>
        <end position="26"/>
    </location>
</feature>
<feature type="compositionally biased region" description="Low complexity" evidence="5">
    <location>
        <begin position="117"/>
        <end position="126"/>
    </location>
</feature>
<dbReference type="PANTHER" id="PTHR47424:SF12">
    <property type="entry name" value="TRANSCRIPTION FACTOR ASQA"/>
    <property type="match status" value="1"/>
</dbReference>
<dbReference type="GO" id="GO:0000435">
    <property type="term" value="P:positive regulation of transcription from RNA polymerase II promoter by galactose"/>
    <property type="evidence" value="ECO:0007669"/>
    <property type="project" value="TreeGrafter"/>
</dbReference>
<accession>A0A9P8CPC0</accession>
<dbReference type="CDD" id="cd12148">
    <property type="entry name" value="fungal_TF_MHR"/>
    <property type="match status" value="1"/>
</dbReference>
<protein>
    <submittedName>
        <fullName evidence="7">Fungal-specific transcription factor domain-containing protein</fullName>
    </submittedName>
</protein>
<dbReference type="GO" id="GO:0005634">
    <property type="term" value="C:nucleus"/>
    <property type="evidence" value="ECO:0007669"/>
    <property type="project" value="TreeGrafter"/>
</dbReference>
<dbReference type="InterPro" id="IPR036864">
    <property type="entry name" value="Zn2-C6_fun-type_DNA-bd_sf"/>
</dbReference>
<evidence type="ECO:0000313" key="7">
    <source>
        <dbReference type="EMBL" id="KAG9253965.1"/>
    </source>
</evidence>
<dbReference type="GO" id="GO:0006351">
    <property type="term" value="P:DNA-templated transcription"/>
    <property type="evidence" value="ECO:0007669"/>
    <property type="project" value="InterPro"/>
</dbReference>
<dbReference type="Proteomes" id="UP000887229">
    <property type="component" value="Unassembled WGS sequence"/>
</dbReference>
<sequence length="756" mass="83917">MASLAPDAEPVARRDLGTATSSRGQAVDPVFVRQKRKQVARACDECRACRIKCDSGRPCANCSRKSRVCSNGTRERPSALAIAEKKINDLESNIRQLRQELEHERAKTAQRKPLTPSSSSTSQESSGAAEDSCLAPKRAFNYGVSLRPPRSSNDSWFGPSCLYYFITRLAQPLGLMSQPSTSLEGLLTMPSAADTSKLVGEKGPHDGPEDTAQLVESMTLGGWNSMQEQYFIDRYWEGYHTAYMPIIDEAEFKAHHQSLWSASGGARKPSALVDIVVAVCMQLGDPTSNASNGEMNLTRTDGAMAGRRYYRRCQALLTYEMESPSLATLQCRLLSALYVCAGSFHNMMDACVALAVRTAYVLKLHLDPPESMSPKEKEKRRRLWWATYLLETKIATKLGRPFSIDDGHAMPQLPRDDMEAAALSGSLFAPIGPNETWLSFNRHHIALYKDVRQAHIAFFNTCATVSESQSIWDNAGTLEVCARTLIPHRKRLREWRDSVPSALRQKRRDGGVALSTDGTAILLEPFAPLWLQRQRLLLELAYHHLSINMLRPLVSFSSRPQIGGHAEALANDCASHAIAFTRIVHQVLTTEETLTGWHETFHWQWNATITLVGCLLAKHNWPSPDLPREARHAVDLAAVVCEEFAKTFAVARRAAKTIRELCIKIDALALQPDKVPRLESEAAAMEKTTNAAIAVPTSGEVVFDVGTSVTGACFNCHENPIIHNGPAPEQDLFDIVLSVDFWNDMDVWWPDSTMEM</sequence>
<dbReference type="PROSITE" id="PS00463">
    <property type="entry name" value="ZN2_CY6_FUNGAL_1"/>
    <property type="match status" value="1"/>
</dbReference>
<gene>
    <name evidence="7" type="ORF">F5Z01DRAFT_655619</name>
</gene>
<feature type="region of interest" description="Disordered" evidence="5">
    <location>
        <begin position="103"/>
        <end position="131"/>
    </location>
</feature>
<evidence type="ECO:0000256" key="5">
    <source>
        <dbReference type="SAM" id="MobiDB-lite"/>
    </source>
</evidence>
<comment type="caution">
    <text evidence="7">The sequence shown here is derived from an EMBL/GenBank/DDBJ whole genome shotgun (WGS) entry which is preliminary data.</text>
</comment>
<dbReference type="SUPFAM" id="SSF57701">
    <property type="entry name" value="Zn2/Cys6 DNA-binding domain"/>
    <property type="match status" value="1"/>
</dbReference>
<dbReference type="GO" id="GO:0000978">
    <property type="term" value="F:RNA polymerase II cis-regulatory region sequence-specific DNA binding"/>
    <property type="evidence" value="ECO:0007669"/>
    <property type="project" value="TreeGrafter"/>
</dbReference>
<keyword evidence="4" id="KW-0539">Nucleus</keyword>
<dbReference type="InterPro" id="IPR051127">
    <property type="entry name" value="Fungal_SecMet_Regulators"/>
</dbReference>
<dbReference type="Gene3D" id="4.10.240.10">
    <property type="entry name" value="Zn(2)-C6 fungal-type DNA-binding domain"/>
    <property type="match status" value="1"/>
</dbReference>
<keyword evidence="3" id="KW-0804">Transcription</keyword>
<dbReference type="RefSeq" id="XP_046117889.1">
    <property type="nucleotide sequence ID" value="XM_046263522.1"/>
</dbReference>
<evidence type="ECO:0000259" key="6">
    <source>
        <dbReference type="PROSITE" id="PS50048"/>
    </source>
</evidence>
<evidence type="ECO:0000256" key="1">
    <source>
        <dbReference type="ARBA" id="ARBA00022723"/>
    </source>
</evidence>
<dbReference type="CDD" id="cd00067">
    <property type="entry name" value="GAL4"/>
    <property type="match status" value="1"/>
</dbReference>
<keyword evidence="1" id="KW-0479">Metal-binding</keyword>
<dbReference type="SMART" id="SM00906">
    <property type="entry name" value="Fungal_trans"/>
    <property type="match status" value="1"/>
</dbReference>
<dbReference type="GeneID" id="70294425"/>
<feature type="domain" description="Zn(2)-C6 fungal-type" evidence="6">
    <location>
        <begin position="42"/>
        <end position="71"/>
    </location>
</feature>
<organism evidence="7 8">
    <name type="scientific">Emericellopsis atlantica</name>
    <dbReference type="NCBI Taxonomy" id="2614577"/>
    <lineage>
        <taxon>Eukaryota</taxon>
        <taxon>Fungi</taxon>
        <taxon>Dikarya</taxon>
        <taxon>Ascomycota</taxon>
        <taxon>Pezizomycotina</taxon>
        <taxon>Sordariomycetes</taxon>
        <taxon>Hypocreomycetidae</taxon>
        <taxon>Hypocreales</taxon>
        <taxon>Bionectriaceae</taxon>
        <taxon>Emericellopsis</taxon>
    </lineage>
</organism>
<evidence type="ECO:0000256" key="3">
    <source>
        <dbReference type="ARBA" id="ARBA00023163"/>
    </source>
</evidence>
<keyword evidence="2" id="KW-0805">Transcription regulation</keyword>
<reference evidence="7" key="1">
    <citation type="journal article" date="2021" name="IMA Fungus">
        <title>Genomic characterization of three marine fungi, including Emericellopsis atlantica sp. nov. with signatures of a generalist lifestyle and marine biomass degradation.</title>
        <authorList>
            <person name="Hagestad O.C."/>
            <person name="Hou L."/>
            <person name="Andersen J.H."/>
            <person name="Hansen E.H."/>
            <person name="Altermark B."/>
            <person name="Li C."/>
            <person name="Kuhnert E."/>
            <person name="Cox R.J."/>
            <person name="Crous P.W."/>
            <person name="Spatafora J.W."/>
            <person name="Lail K."/>
            <person name="Amirebrahimi M."/>
            <person name="Lipzen A."/>
            <person name="Pangilinan J."/>
            <person name="Andreopoulos W."/>
            <person name="Hayes R.D."/>
            <person name="Ng V."/>
            <person name="Grigoriev I.V."/>
            <person name="Jackson S.A."/>
            <person name="Sutton T.D.S."/>
            <person name="Dobson A.D.W."/>
            <person name="Rama T."/>
        </authorList>
    </citation>
    <scope>NUCLEOTIDE SEQUENCE</scope>
    <source>
        <strain evidence="7">TS7</strain>
    </source>
</reference>
<evidence type="ECO:0000313" key="8">
    <source>
        <dbReference type="Proteomes" id="UP000887229"/>
    </source>
</evidence>
<proteinExistence type="predicted"/>
<dbReference type="PROSITE" id="PS50048">
    <property type="entry name" value="ZN2_CY6_FUNGAL_2"/>
    <property type="match status" value="1"/>
</dbReference>
<dbReference type="GO" id="GO:0000981">
    <property type="term" value="F:DNA-binding transcription factor activity, RNA polymerase II-specific"/>
    <property type="evidence" value="ECO:0007669"/>
    <property type="project" value="InterPro"/>
</dbReference>
<evidence type="ECO:0000256" key="2">
    <source>
        <dbReference type="ARBA" id="ARBA00023015"/>
    </source>
</evidence>
<dbReference type="InterPro" id="IPR007219">
    <property type="entry name" value="XnlR_reg_dom"/>
</dbReference>
<keyword evidence="8" id="KW-1185">Reference proteome</keyword>
<dbReference type="Pfam" id="PF00172">
    <property type="entry name" value="Zn_clus"/>
    <property type="match status" value="1"/>
</dbReference>
<dbReference type="EMBL" id="MU251255">
    <property type="protein sequence ID" value="KAG9253965.1"/>
    <property type="molecule type" value="Genomic_DNA"/>
</dbReference>
<dbReference type="OrthoDB" id="2283488at2759"/>